<name>A0A9P6WLB1_9ASCO</name>
<feature type="compositionally biased region" description="Acidic residues" evidence="1">
    <location>
        <begin position="546"/>
        <end position="571"/>
    </location>
</feature>
<keyword evidence="3" id="KW-1185">Reference proteome</keyword>
<proteinExistence type="predicted"/>
<protein>
    <submittedName>
        <fullName evidence="2">Uncharacterized protein</fullName>
    </submittedName>
</protein>
<feature type="region of interest" description="Disordered" evidence="1">
    <location>
        <begin position="546"/>
        <end position="581"/>
    </location>
</feature>
<evidence type="ECO:0000256" key="1">
    <source>
        <dbReference type="SAM" id="MobiDB-lite"/>
    </source>
</evidence>
<organism evidence="2 3">
    <name type="scientific">Pichia californica</name>
    <dbReference type="NCBI Taxonomy" id="460514"/>
    <lineage>
        <taxon>Eukaryota</taxon>
        <taxon>Fungi</taxon>
        <taxon>Dikarya</taxon>
        <taxon>Ascomycota</taxon>
        <taxon>Saccharomycotina</taxon>
        <taxon>Pichiomycetes</taxon>
        <taxon>Pichiales</taxon>
        <taxon>Pichiaceae</taxon>
        <taxon>Pichia</taxon>
    </lineage>
</organism>
<feature type="region of interest" description="Disordered" evidence="1">
    <location>
        <begin position="714"/>
        <end position="741"/>
    </location>
</feature>
<evidence type="ECO:0000313" key="2">
    <source>
        <dbReference type="EMBL" id="KAG0689051.1"/>
    </source>
</evidence>
<feature type="compositionally biased region" description="Basic and acidic residues" evidence="1">
    <location>
        <begin position="774"/>
        <end position="791"/>
    </location>
</feature>
<feature type="region of interest" description="Disordered" evidence="1">
    <location>
        <begin position="621"/>
        <end position="689"/>
    </location>
</feature>
<feature type="region of interest" description="Disordered" evidence="1">
    <location>
        <begin position="260"/>
        <end position="281"/>
    </location>
</feature>
<dbReference type="EMBL" id="PUHW01000104">
    <property type="protein sequence ID" value="KAG0689051.1"/>
    <property type="molecule type" value="Genomic_DNA"/>
</dbReference>
<reference evidence="2" key="1">
    <citation type="submission" date="2020-11" db="EMBL/GenBank/DDBJ databases">
        <title>Kefir isolates.</title>
        <authorList>
            <person name="Marcisauskas S."/>
            <person name="Kim Y."/>
            <person name="Blasche S."/>
        </authorList>
    </citation>
    <scope>NUCLEOTIDE SEQUENCE</scope>
    <source>
        <strain evidence="2">Olga-1</strain>
    </source>
</reference>
<evidence type="ECO:0000313" key="3">
    <source>
        <dbReference type="Proteomes" id="UP000697127"/>
    </source>
</evidence>
<sequence>MSDVSSVGDSQPDIGVDEALSWDIIEKEQTRSTRKARQLDKLFKELRPLNNEYKNIPTNKSRNISFSQNNQFTVVAAEFLNLSTKSELDKLFDSGYTKDEIENMLENKYQEKKQFFTDLNVKHHKFKRKNFESWRSMTNSHSTTNNMFSSEEELISNITKPQRLRLKRINNKALSKYKGKIMNKNIETPTDDENQIRSTHIEIQSETTNPPSSPIHHRTRSFNVRHENIPKEDGLIGISLTDEASSSILLVSNMPGQLDAQATKDKVSQHPSSPLSKYSDAEASLPLNDDFLNSKTDDMIKTKDSVSSIIEPDINQSKSDKKLPLFSKKNEIAINDFFNLDIHSQHEINISQSGENEIIPNHRISNENDIDLQIPNTQLELQDIFSEKKDTTNISLENIQDNLNHQEPSMVYIISSPTANPTPTGQYIQSGRSLRHRTIVNRNPYLVDRAEYLGLSTKYELIALTEEGKTDDEIMNYLDDKYQRRRRERKEKDVGYGPFAKNTFFEIMSGKDHNLSTSDNNNVDSITNPYISNDNNDISDQEFELSMDEESVLNDEPDNEESDNEELDNEESDNKKSAKSLKQNSVIDILESFGDIGNVSDKPGAKRKKLPYNLNEALKETPEIDHMVQSKKRKHTSATTREKHKNISKLTEKSRDKIGDKKKRRKIKDSLENPHQKSKLISNNSSHFEMQTPTFKPYSMDFLTLSDDETAFSTKNTKSKRYESTESHQPPKNKEDFTYNKKTSNSEISTIMGKISSHQHKSAKVLKPQPTNLEESRKESNKNKSPKKVDKNSIGTYAPLSDANFLFNRQPNIGTYQQETLAPRVLANKEIETVTEFDIENAKNTGLRLFLVDELVENTTVIKPKNMIQDLWNKYKDIKNLKKHRYEFIINLKPLDYKNLEIPQKFLGSSFLEKTLSENNDFYRNEDITLEFASMKLFFAVPLKPETTLAQIIAFHDILLGELKLVHISKSLIKQLRKALIDLIMILSNIKKDCPSILPSVGLEMNSFLNRYKNSNETSQVTFCVFAPFYLIYMKLFQKFLPSSSEYLSSFKNTESWLCKRIVFNVCSIPFEKVFIYPRNTFIESIFIFLKCTSNPLQYFESLQHSKDIDILNIFNFLYFCNSHHPVEMDWEFFTSVLNKLCDKLEKPQGDLFIIKSIFASVLKLNRELHWDLEDQLLIRMFRLLAEYKFENIGSDSTDKSTIYPNIPVTDSLEESDGCLDIYFKVLNIYTKQYLSESTKSLVERLIPIRSTFGYSPVQLQNRAKVLLMMVYTFDQDLLSSLESILNDMIRNGSVYSIKSSLALIKTIVRQTPKRPYSLVRKFLPTLINKIHNIPPDREIVIVLNDLIYTVNELLNGQDISHLKRILDFFSIILRFKYADIDTAFDTMLGKTFMIISQQFEFLQGIAITAKDETRLKKSLTEIINNAKSRLLNERIVNFGVNKLLLKYWLYSSMKCKQSAIQLLYTEWNYFGDAKLRDKYELTFFTYLVQMFEVSNIKEDIMCIFFKHLPMLHTDVSSLFQQMNKKHLLLLNKKEYETISSQMFKFRKVDITIECLSKLLKEKNEQFIFNILKSFIVSLKLQLVNHEAKSYIKEIGLYLFTVAGDRFDIPEWDYLLSKLKLETVEGSLSKKIQFVETVDDSIMVFEKAYVSSLSEGAINQFEKQFTEFIELQIDRTRTLKSLCGLVSFHIECVLKQEKEHWIYLNYWIKNLRRFITVQICKLDVSFICIVLCNLARLHKLYLSCDEFKSYYYSILSEVYYLLEWCLRTFIGFDDYKLFLTNFWYFAGMDPIVDERVNNYSNISAMVTVPLIQKLLAVYQSSDIYKQEGCDFTDRDMYVLEEKIEKQRSELVKIWNIPDMKL</sequence>
<gene>
    <name evidence="2" type="ORF">C6P40_000190</name>
</gene>
<dbReference type="Proteomes" id="UP000697127">
    <property type="component" value="Unassembled WGS sequence"/>
</dbReference>
<feature type="compositionally biased region" description="Basic residues" evidence="1">
    <location>
        <begin position="629"/>
        <end position="647"/>
    </location>
</feature>
<feature type="compositionally biased region" description="Basic and acidic residues" evidence="1">
    <location>
        <begin position="650"/>
        <end position="659"/>
    </location>
</feature>
<feature type="compositionally biased region" description="Polar residues" evidence="1">
    <location>
        <begin position="679"/>
        <end position="689"/>
    </location>
</feature>
<feature type="region of interest" description="Disordered" evidence="1">
    <location>
        <begin position="753"/>
        <end position="794"/>
    </location>
</feature>
<comment type="caution">
    <text evidence="2">The sequence shown here is derived from an EMBL/GenBank/DDBJ whole genome shotgun (WGS) entry which is preliminary data.</text>
</comment>
<accession>A0A9P6WLB1</accession>